<evidence type="ECO:0000256" key="1">
    <source>
        <dbReference type="ARBA" id="ARBA00004653"/>
    </source>
</evidence>
<name>V4AN80_LOTGI</name>
<evidence type="ECO:0000256" key="8">
    <source>
        <dbReference type="ARBA" id="ARBA00023136"/>
    </source>
</evidence>
<organism evidence="10 11">
    <name type="scientific">Lottia gigantea</name>
    <name type="common">Giant owl limpet</name>
    <dbReference type="NCBI Taxonomy" id="225164"/>
    <lineage>
        <taxon>Eukaryota</taxon>
        <taxon>Metazoa</taxon>
        <taxon>Spiralia</taxon>
        <taxon>Lophotrochozoa</taxon>
        <taxon>Mollusca</taxon>
        <taxon>Gastropoda</taxon>
        <taxon>Patellogastropoda</taxon>
        <taxon>Lottioidea</taxon>
        <taxon>Lottiidae</taxon>
        <taxon>Lottia</taxon>
    </lineage>
</organism>
<dbReference type="GO" id="GO:0000139">
    <property type="term" value="C:Golgi membrane"/>
    <property type="evidence" value="ECO:0007669"/>
    <property type="project" value="UniProtKB-SubCell"/>
</dbReference>
<keyword evidence="6 9" id="KW-1133">Transmembrane helix</keyword>
<keyword evidence="3" id="KW-0813">Transport</keyword>
<comment type="similarity">
    <text evidence="2">Belongs to the nucleotide-sugar transporter family. SLC35A subfamily.</text>
</comment>
<keyword evidence="5 9" id="KW-0812">Transmembrane</keyword>
<dbReference type="Proteomes" id="UP000030746">
    <property type="component" value="Unassembled WGS sequence"/>
</dbReference>
<feature type="transmembrane region" description="Helical" evidence="9">
    <location>
        <begin position="113"/>
        <end position="130"/>
    </location>
</feature>
<dbReference type="AlphaFoldDB" id="V4AN80"/>
<dbReference type="InterPro" id="IPR007271">
    <property type="entry name" value="Nuc_sug_transpt"/>
</dbReference>
<feature type="transmembrane region" description="Helical" evidence="9">
    <location>
        <begin position="36"/>
        <end position="59"/>
    </location>
</feature>
<dbReference type="RefSeq" id="XP_009053083.1">
    <property type="nucleotide sequence ID" value="XM_009054835.1"/>
</dbReference>
<evidence type="ECO:0000256" key="2">
    <source>
        <dbReference type="ARBA" id="ARBA00009976"/>
    </source>
</evidence>
<comment type="subcellular location">
    <subcellularLocation>
        <location evidence="1">Golgi apparatus membrane</location>
        <topology evidence="1">Multi-pass membrane protein</topology>
    </subcellularLocation>
</comment>
<dbReference type="Pfam" id="PF04142">
    <property type="entry name" value="Nuc_sug_transp"/>
    <property type="match status" value="1"/>
</dbReference>
<accession>V4AN80</accession>
<feature type="transmembrane region" description="Helical" evidence="9">
    <location>
        <begin position="6"/>
        <end position="24"/>
    </location>
</feature>
<dbReference type="InterPro" id="IPR037185">
    <property type="entry name" value="EmrE-like"/>
</dbReference>
<feature type="transmembrane region" description="Helical" evidence="9">
    <location>
        <begin position="137"/>
        <end position="154"/>
    </location>
</feature>
<dbReference type="PIRSF" id="PIRSF005799">
    <property type="entry name" value="UDP-gal_transpt"/>
    <property type="match status" value="1"/>
</dbReference>
<reference evidence="10 11" key="1">
    <citation type="journal article" date="2013" name="Nature">
        <title>Insights into bilaterian evolution from three spiralian genomes.</title>
        <authorList>
            <person name="Simakov O."/>
            <person name="Marletaz F."/>
            <person name="Cho S.J."/>
            <person name="Edsinger-Gonzales E."/>
            <person name="Havlak P."/>
            <person name="Hellsten U."/>
            <person name="Kuo D.H."/>
            <person name="Larsson T."/>
            <person name="Lv J."/>
            <person name="Arendt D."/>
            <person name="Savage R."/>
            <person name="Osoegawa K."/>
            <person name="de Jong P."/>
            <person name="Grimwood J."/>
            <person name="Chapman J.A."/>
            <person name="Shapiro H."/>
            <person name="Aerts A."/>
            <person name="Otillar R.P."/>
            <person name="Terry A.Y."/>
            <person name="Boore J.L."/>
            <person name="Grigoriev I.V."/>
            <person name="Lindberg D.R."/>
            <person name="Seaver E.C."/>
            <person name="Weisblat D.A."/>
            <person name="Putnam N.H."/>
            <person name="Rokhsar D.S."/>
        </authorList>
    </citation>
    <scope>NUCLEOTIDE SEQUENCE [LARGE SCALE GENOMIC DNA]</scope>
</reference>
<evidence type="ECO:0000313" key="11">
    <source>
        <dbReference type="Proteomes" id="UP000030746"/>
    </source>
</evidence>
<dbReference type="GeneID" id="20242936"/>
<feature type="transmembrane region" description="Helical" evidence="9">
    <location>
        <begin position="268"/>
        <end position="288"/>
    </location>
</feature>
<dbReference type="GO" id="GO:0015165">
    <property type="term" value="F:pyrimidine nucleotide-sugar transmembrane transporter activity"/>
    <property type="evidence" value="ECO:0007669"/>
    <property type="project" value="InterPro"/>
</dbReference>
<sequence>MDSSKLVYFSLVALILQNAALILVMRYTRTQHGDMYLSSTAVVMSEMCKLLTCCVIIIYQEGGVGQFVKMLKTDIIDCPLDCVKVSVPSIIYTIQNNLLYLAVSNLDAATFQVTYQLKILTTAIFSVFMLEKAVAKLQWLSLVVLFVGVSIVQLQPKTSEKSVSQNLAQNPFVGLVAVIISCVLSGFAGVYFEKILKGTRQSVWIRNIQLSVLGIVIGLITMELKDGAKVTEKGFFFGYTWFVWLVIFLQSFGGLIVAVVVKYADNILKGFATSASIVLSCIVSVYFFDFHLSIQFVIGASLVMVAVYMYSKFVPKPKPLV</sequence>
<protein>
    <submittedName>
        <fullName evidence="10">Uncharacterized protein</fullName>
    </submittedName>
</protein>
<feature type="transmembrane region" description="Helical" evidence="9">
    <location>
        <begin position="294"/>
        <end position="311"/>
    </location>
</feature>
<dbReference type="KEGG" id="lgi:LOTGIDRAFT_174946"/>
<evidence type="ECO:0000256" key="9">
    <source>
        <dbReference type="SAM" id="Phobius"/>
    </source>
</evidence>
<dbReference type="SUPFAM" id="SSF103481">
    <property type="entry name" value="Multidrug resistance efflux transporter EmrE"/>
    <property type="match status" value="1"/>
</dbReference>
<evidence type="ECO:0000313" key="10">
    <source>
        <dbReference type="EMBL" id="ESO96235.1"/>
    </source>
</evidence>
<evidence type="ECO:0000256" key="4">
    <source>
        <dbReference type="ARBA" id="ARBA00022597"/>
    </source>
</evidence>
<feature type="transmembrane region" description="Helical" evidence="9">
    <location>
        <begin position="204"/>
        <end position="221"/>
    </location>
</feature>
<proteinExistence type="inferred from homology"/>
<dbReference type="EMBL" id="KB201523">
    <property type="protein sequence ID" value="ESO96235.1"/>
    <property type="molecule type" value="Genomic_DNA"/>
</dbReference>
<dbReference type="HOGENOM" id="CLU_024645_1_0_1"/>
<dbReference type="FunFam" id="1.10.3730.20:FF:000037">
    <property type="entry name" value="Nucleotide Sugar TransPorter family"/>
    <property type="match status" value="1"/>
</dbReference>
<keyword evidence="4" id="KW-0762">Sugar transport</keyword>
<dbReference type="PANTHER" id="PTHR10231">
    <property type="entry name" value="NUCLEOTIDE-SUGAR TRANSMEMBRANE TRANSPORTER"/>
    <property type="match status" value="1"/>
</dbReference>
<dbReference type="CTD" id="20242936"/>
<keyword evidence="7" id="KW-0333">Golgi apparatus</keyword>
<dbReference type="NCBIfam" id="TIGR00803">
    <property type="entry name" value="nst"/>
    <property type="match status" value="1"/>
</dbReference>
<feature type="transmembrane region" description="Helical" evidence="9">
    <location>
        <begin position="174"/>
        <end position="192"/>
    </location>
</feature>
<evidence type="ECO:0000256" key="3">
    <source>
        <dbReference type="ARBA" id="ARBA00022448"/>
    </source>
</evidence>
<dbReference type="OMA" id="IEEDMMT"/>
<keyword evidence="8 9" id="KW-0472">Membrane</keyword>
<feature type="transmembrane region" description="Helical" evidence="9">
    <location>
        <begin position="241"/>
        <end position="261"/>
    </location>
</feature>
<evidence type="ECO:0000256" key="7">
    <source>
        <dbReference type="ARBA" id="ARBA00023034"/>
    </source>
</evidence>
<evidence type="ECO:0000256" key="5">
    <source>
        <dbReference type="ARBA" id="ARBA00022692"/>
    </source>
</evidence>
<keyword evidence="11" id="KW-1185">Reference proteome</keyword>
<evidence type="ECO:0000256" key="6">
    <source>
        <dbReference type="ARBA" id="ARBA00022989"/>
    </source>
</evidence>
<dbReference type="OrthoDB" id="408493at2759"/>
<gene>
    <name evidence="10" type="ORF">LOTGIDRAFT_174946</name>
</gene>